<dbReference type="Gene3D" id="3.40.50.150">
    <property type="entry name" value="Vaccinia Virus protein VP39"/>
    <property type="match status" value="1"/>
</dbReference>
<dbReference type="EMBL" id="VFOR01000001">
    <property type="protein sequence ID" value="TQL62799.1"/>
    <property type="molecule type" value="Genomic_DNA"/>
</dbReference>
<dbReference type="PANTHER" id="PTHR10629">
    <property type="entry name" value="CYTOSINE-SPECIFIC METHYLTRANSFERASE"/>
    <property type="match status" value="1"/>
</dbReference>
<dbReference type="Proteomes" id="UP000316196">
    <property type="component" value="Unassembled WGS sequence"/>
</dbReference>
<dbReference type="SUPFAM" id="SSF53335">
    <property type="entry name" value="S-adenosyl-L-methionine-dependent methyltransferases"/>
    <property type="match status" value="1"/>
</dbReference>
<dbReference type="AlphaFoldDB" id="A0A542ZRC1"/>
<organism evidence="8 9">
    <name type="scientific">Propioniferax innocua</name>
    <dbReference type="NCBI Taxonomy" id="1753"/>
    <lineage>
        <taxon>Bacteria</taxon>
        <taxon>Bacillati</taxon>
        <taxon>Actinomycetota</taxon>
        <taxon>Actinomycetes</taxon>
        <taxon>Propionibacteriales</taxon>
        <taxon>Propionibacteriaceae</taxon>
        <taxon>Propioniferax</taxon>
    </lineage>
</organism>
<keyword evidence="3 5" id="KW-0949">S-adenosyl-L-methionine</keyword>
<evidence type="ECO:0000313" key="8">
    <source>
        <dbReference type="EMBL" id="TQL62799.1"/>
    </source>
</evidence>
<dbReference type="Gene3D" id="3.90.120.10">
    <property type="entry name" value="DNA Methylase, subunit A, domain 2"/>
    <property type="match status" value="1"/>
</dbReference>
<dbReference type="GO" id="GO:0003886">
    <property type="term" value="F:DNA (cytosine-5-)-methyltransferase activity"/>
    <property type="evidence" value="ECO:0007669"/>
    <property type="project" value="UniProtKB-EC"/>
</dbReference>
<reference evidence="8 9" key="1">
    <citation type="submission" date="2019-06" db="EMBL/GenBank/DDBJ databases">
        <title>Sequencing the genomes of 1000 actinobacteria strains.</title>
        <authorList>
            <person name="Klenk H.-P."/>
        </authorList>
    </citation>
    <scope>NUCLEOTIDE SEQUENCE [LARGE SCALE GENOMIC DNA]</scope>
    <source>
        <strain evidence="8 9">DSM 8251</strain>
    </source>
</reference>
<keyword evidence="4" id="KW-0680">Restriction system</keyword>
<evidence type="ECO:0000256" key="5">
    <source>
        <dbReference type="PROSITE-ProRule" id="PRU01016"/>
    </source>
</evidence>
<keyword evidence="2 5" id="KW-0808">Transferase</keyword>
<dbReference type="PROSITE" id="PS00094">
    <property type="entry name" value="C5_MTASE_1"/>
    <property type="match status" value="1"/>
</dbReference>
<proteinExistence type="inferred from homology"/>
<dbReference type="InterPro" id="IPR031303">
    <property type="entry name" value="C5_meth_CS"/>
</dbReference>
<evidence type="ECO:0000313" key="9">
    <source>
        <dbReference type="Proteomes" id="UP000316196"/>
    </source>
</evidence>
<dbReference type="EC" id="2.1.1.37" evidence="7"/>
<dbReference type="GO" id="GO:0003677">
    <property type="term" value="F:DNA binding"/>
    <property type="evidence" value="ECO:0007669"/>
    <property type="project" value="TreeGrafter"/>
</dbReference>
<protein>
    <recommendedName>
        <fullName evidence="7">Cytosine-specific methyltransferase</fullName>
        <ecNumber evidence="7">2.1.1.37</ecNumber>
    </recommendedName>
</protein>
<evidence type="ECO:0000256" key="1">
    <source>
        <dbReference type="ARBA" id="ARBA00022603"/>
    </source>
</evidence>
<dbReference type="CDD" id="cd00315">
    <property type="entry name" value="Cyt_C5_DNA_methylase"/>
    <property type="match status" value="1"/>
</dbReference>
<evidence type="ECO:0000256" key="3">
    <source>
        <dbReference type="ARBA" id="ARBA00022691"/>
    </source>
</evidence>
<dbReference type="GO" id="GO:0044027">
    <property type="term" value="P:negative regulation of gene expression via chromosomal CpG island methylation"/>
    <property type="evidence" value="ECO:0007669"/>
    <property type="project" value="TreeGrafter"/>
</dbReference>
<comment type="similarity">
    <text evidence="5 6">Belongs to the class I-like SAM-binding methyltransferase superfamily. C5-methyltransferase family.</text>
</comment>
<dbReference type="PROSITE" id="PS00095">
    <property type="entry name" value="C5_MTASE_2"/>
    <property type="match status" value="1"/>
</dbReference>
<evidence type="ECO:0000256" key="2">
    <source>
        <dbReference type="ARBA" id="ARBA00022679"/>
    </source>
</evidence>
<dbReference type="GO" id="GO:0032259">
    <property type="term" value="P:methylation"/>
    <property type="evidence" value="ECO:0007669"/>
    <property type="project" value="UniProtKB-KW"/>
</dbReference>
<evidence type="ECO:0000256" key="6">
    <source>
        <dbReference type="RuleBase" id="RU000416"/>
    </source>
</evidence>
<gene>
    <name evidence="8" type="ORF">FB460_0589</name>
</gene>
<keyword evidence="1 5" id="KW-0489">Methyltransferase</keyword>
<dbReference type="InterPro" id="IPR029063">
    <property type="entry name" value="SAM-dependent_MTases_sf"/>
</dbReference>
<accession>A0A542ZRC1</accession>
<dbReference type="InterPro" id="IPR018117">
    <property type="entry name" value="C5_DNA_meth_AS"/>
</dbReference>
<keyword evidence="9" id="KW-1185">Reference proteome</keyword>
<dbReference type="GO" id="GO:0009307">
    <property type="term" value="P:DNA restriction-modification system"/>
    <property type="evidence" value="ECO:0007669"/>
    <property type="project" value="UniProtKB-KW"/>
</dbReference>
<dbReference type="PANTHER" id="PTHR10629:SF52">
    <property type="entry name" value="DNA (CYTOSINE-5)-METHYLTRANSFERASE 1"/>
    <property type="match status" value="1"/>
</dbReference>
<dbReference type="OrthoDB" id="9813719at2"/>
<dbReference type="Pfam" id="PF00145">
    <property type="entry name" value="DNA_methylase"/>
    <property type="match status" value="1"/>
</dbReference>
<dbReference type="PRINTS" id="PR00105">
    <property type="entry name" value="C5METTRFRASE"/>
</dbReference>
<comment type="caution">
    <text evidence="8">The sequence shown here is derived from an EMBL/GenBank/DDBJ whole genome shotgun (WGS) entry which is preliminary data.</text>
</comment>
<feature type="active site" evidence="5">
    <location>
        <position position="72"/>
    </location>
</feature>
<comment type="catalytic activity">
    <reaction evidence="7">
        <text>a 2'-deoxycytidine in DNA + S-adenosyl-L-methionine = a 5-methyl-2'-deoxycytidine in DNA + S-adenosyl-L-homocysteine + H(+)</text>
        <dbReference type="Rhea" id="RHEA:13681"/>
        <dbReference type="Rhea" id="RHEA-COMP:11369"/>
        <dbReference type="Rhea" id="RHEA-COMP:11370"/>
        <dbReference type="ChEBI" id="CHEBI:15378"/>
        <dbReference type="ChEBI" id="CHEBI:57856"/>
        <dbReference type="ChEBI" id="CHEBI:59789"/>
        <dbReference type="ChEBI" id="CHEBI:85452"/>
        <dbReference type="ChEBI" id="CHEBI:85454"/>
        <dbReference type="EC" id="2.1.1.37"/>
    </reaction>
</comment>
<dbReference type="RefSeq" id="WP_142092597.1">
    <property type="nucleotide sequence ID" value="NZ_BAAAMD010000001.1"/>
</dbReference>
<evidence type="ECO:0000256" key="7">
    <source>
        <dbReference type="RuleBase" id="RU000417"/>
    </source>
</evidence>
<evidence type="ECO:0000256" key="4">
    <source>
        <dbReference type="ARBA" id="ARBA00022747"/>
    </source>
</evidence>
<sequence>MRYVSLFSGGGGLDLGFEAAGFEPAVCIDHDAVACETLRSNRPAWNVICEDIRDFDAKPYAGADVVVGGPPCQGFSTAGKGDPNDPRNFLWREYMRVVEEVKPRAIVLENVSALAHRRNGDHLTGIMSTLEEQGYDFAYGVLNAADYGVPQARRRLIVIGVQDGQASLPSPTTQGAPLTVWDAIADLVDHKADPALNHVPNRHAKHVAERWALLGPGEVDPNYRRARLDPNKPSLTIRAGGGYGPNGDHLAGFHPPIHPTLPRQLTVREAARIQSFPDDWVLSGPKTIQGRQIGNAVPVKLGEAIAMHVAKLLSRTAHLPETDGSLF</sequence>
<dbReference type="InterPro" id="IPR001525">
    <property type="entry name" value="C5_MeTfrase"/>
</dbReference>
<dbReference type="NCBIfam" id="TIGR00675">
    <property type="entry name" value="dcm"/>
    <property type="match status" value="1"/>
</dbReference>
<dbReference type="InterPro" id="IPR050390">
    <property type="entry name" value="C5-Methyltransferase"/>
</dbReference>
<dbReference type="PROSITE" id="PS51679">
    <property type="entry name" value="SAM_MT_C5"/>
    <property type="match status" value="1"/>
</dbReference>
<name>A0A542ZRC1_9ACTN</name>